<dbReference type="Pfam" id="PF02775">
    <property type="entry name" value="TPP_enzyme_C"/>
    <property type="match status" value="1"/>
</dbReference>
<evidence type="ECO:0000259" key="7">
    <source>
        <dbReference type="Pfam" id="PF02775"/>
    </source>
</evidence>
<sequence>MIVAEAVGRALAACGAGTVFGVVGSGNFHVTNALVAGGARFVAARHEGGAATMADAYARMSGHAGVVTVHQGPGLTNAMTGLTEAAKSRTPVIVVAGEATEAQSNFHIDQAALALAVGAVALRVTSAGAAVEQAVEAYRVAVGERRTVLLNLPLDVQAAVYEGPDDVEGLVAGLLPVVPPSGLPSAPATAPRQEPSVSAATFREASAQASAFGEAPSASAPDSREAPSVSAPAFREAPAQASGFGEESPASAPAFPAQASHSGEGSSAQASAFREESSAFREESVQASAFRGEPGRMAAPAGAEVAVPAGSEVAALAAALESAARPVFIAGRGARQARRELEDLAERTGALLATSAVAKGLFRGSPWDLDVSGGFATPLTAELVREADLVVAWGCALNMWTTRHGALIGARARVAKVDLDAAALKTHVPADLGVVGDVAEVARAVTAQVAQSAGYRTAELAARIGAEGRWQAMPYEDESGGGRIDPRTLTIGLDELLPAERIVSIDSGNFMGYPSMFLDVPDEGGFCFTQAFQSVGLGLATAIGAAVARPDRLPVAALGDGGTLMGLAELETVVRLGLPMVIVVYDDEAYGAEVHHFGPHGHPLGTVTFPPADLAAIARGHGLAAVTVTAPEDLAGVADWLNGPRDRPLLVHAKVTGERGSWWLEEAFKGH</sequence>
<feature type="region of interest" description="Disordered" evidence="5">
    <location>
        <begin position="183"/>
        <end position="278"/>
    </location>
</feature>
<gene>
    <name evidence="9" type="ORF">GCM10009850_024110</name>
</gene>
<dbReference type="SUPFAM" id="SSF52518">
    <property type="entry name" value="Thiamin diphosphate-binding fold (THDP-binding)"/>
    <property type="match status" value="2"/>
</dbReference>
<dbReference type="Gene3D" id="3.40.50.1220">
    <property type="entry name" value="TPP-binding domain"/>
    <property type="match status" value="1"/>
</dbReference>
<accession>A0ABN3CC57</accession>
<evidence type="ECO:0000256" key="5">
    <source>
        <dbReference type="SAM" id="MobiDB-lite"/>
    </source>
</evidence>
<evidence type="ECO:0000313" key="10">
    <source>
        <dbReference type="Proteomes" id="UP001499843"/>
    </source>
</evidence>
<comment type="similarity">
    <text evidence="2 4">Belongs to the TPP enzyme family.</text>
</comment>
<dbReference type="PANTHER" id="PTHR18968:SF166">
    <property type="entry name" value="2-HYDROXYACYL-COA LYASE 2"/>
    <property type="match status" value="1"/>
</dbReference>
<name>A0ABN3CC57_9ACTN</name>
<evidence type="ECO:0000256" key="4">
    <source>
        <dbReference type="RuleBase" id="RU362132"/>
    </source>
</evidence>
<proteinExistence type="inferred from homology"/>
<dbReference type="SUPFAM" id="SSF52467">
    <property type="entry name" value="DHS-like NAD/FAD-binding domain"/>
    <property type="match status" value="1"/>
</dbReference>
<evidence type="ECO:0008006" key="11">
    <source>
        <dbReference type="Google" id="ProtNLM"/>
    </source>
</evidence>
<evidence type="ECO:0000256" key="3">
    <source>
        <dbReference type="ARBA" id="ARBA00023052"/>
    </source>
</evidence>
<feature type="domain" description="Thiamine pyrophosphate enzyme central" evidence="6">
    <location>
        <begin position="313"/>
        <end position="444"/>
    </location>
</feature>
<feature type="domain" description="Thiamine pyrophosphate enzyme TPP-binding" evidence="7">
    <location>
        <begin position="508"/>
        <end position="652"/>
    </location>
</feature>
<dbReference type="Pfam" id="PF00205">
    <property type="entry name" value="TPP_enzyme_M"/>
    <property type="match status" value="1"/>
</dbReference>
<dbReference type="InterPro" id="IPR012001">
    <property type="entry name" value="Thiamin_PyroP_enz_TPP-bd_dom"/>
</dbReference>
<organism evidence="9 10">
    <name type="scientific">Nonomuraea monospora</name>
    <dbReference type="NCBI Taxonomy" id="568818"/>
    <lineage>
        <taxon>Bacteria</taxon>
        <taxon>Bacillati</taxon>
        <taxon>Actinomycetota</taxon>
        <taxon>Actinomycetes</taxon>
        <taxon>Streptosporangiales</taxon>
        <taxon>Streptosporangiaceae</taxon>
        <taxon>Nonomuraea</taxon>
    </lineage>
</organism>
<protein>
    <recommendedName>
        <fullName evidence="11">Thiamine pyrophosphate-dependent acetolactate synthase large subunit-like protein</fullName>
    </recommendedName>
</protein>
<dbReference type="RefSeq" id="WP_344473677.1">
    <property type="nucleotide sequence ID" value="NZ_BAAAQX010000005.1"/>
</dbReference>
<dbReference type="InterPro" id="IPR029035">
    <property type="entry name" value="DHS-like_NAD/FAD-binding_dom"/>
</dbReference>
<feature type="compositionally biased region" description="Low complexity" evidence="5">
    <location>
        <begin position="248"/>
        <end position="272"/>
    </location>
</feature>
<comment type="cofactor">
    <cofactor evidence="1">
        <name>thiamine diphosphate</name>
        <dbReference type="ChEBI" id="CHEBI:58937"/>
    </cofactor>
</comment>
<dbReference type="Proteomes" id="UP001499843">
    <property type="component" value="Unassembled WGS sequence"/>
</dbReference>
<reference evidence="9 10" key="1">
    <citation type="journal article" date="2019" name="Int. J. Syst. Evol. Microbiol.">
        <title>The Global Catalogue of Microorganisms (GCM) 10K type strain sequencing project: providing services to taxonomists for standard genome sequencing and annotation.</title>
        <authorList>
            <consortium name="The Broad Institute Genomics Platform"/>
            <consortium name="The Broad Institute Genome Sequencing Center for Infectious Disease"/>
            <person name="Wu L."/>
            <person name="Ma J."/>
        </authorList>
    </citation>
    <scope>NUCLEOTIDE SEQUENCE [LARGE SCALE GENOMIC DNA]</scope>
    <source>
        <strain evidence="9 10">JCM 16114</strain>
    </source>
</reference>
<dbReference type="Gene3D" id="3.40.50.970">
    <property type="match status" value="2"/>
</dbReference>
<feature type="domain" description="Thiamine pyrophosphate enzyme N-terminal TPP-binding" evidence="8">
    <location>
        <begin position="3"/>
        <end position="110"/>
    </location>
</feature>
<comment type="caution">
    <text evidence="9">The sequence shown here is derived from an EMBL/GenBank/DDBJ whole genome shotgun (WGS) entry which is preliminary data.</text>
</comment>
<dbReference type="InterPro" id="IPR012000">
    <property type="entry name" value="Thiamin_PyroP_enz_cen_dom"/>
</dbReference>
<dbReference type="PANTHER" id="PTHR18968">
    <property type="entry name" value="THIAMINE PYROPHOSPHATE ENZYMES"/>
    <property type="match status" value="1"/>
</dbReference>
<dbReference type="CDD" id="cd00568">
    <property type="entry name" value="TPP_enzymes"/>
    <property type="match status" value="1"/>
</dbReference>
<dbReference type="InterPro" id="IPR029061">
    <property type="entry name" value="THDP-binding"/>
</dbReference>
<keyword evidence="3 4" id="KW-0786">Thiamine pyrophosphate</keyword>
<dbReference type="Pfam" id="PF02776">
    <property type="entry name" value="TPP_enzyme_N"/>
    <property type="match status" value="1"/>
</dbReference>
<dbReference type="InterPro" id="IPR045229">
    <property type="entry name" value="TPP_enz"/>
</dbReference>
<evidence type="ECO:0000313" key="9">
    <source>
        <dbReference type="EMBL" id="GAA2206953.1"/>
    </source>
</evidence>
<evidence type="ECO:0000256" key="1">
    <source>
        <dbReference type="ARBA" id="ARBA00001964"/>
    </source>
</evidence>
<keyword evidence="10" id="KW-1185">Reference proteome</keyword>
<evidence type="ECO:0000259" key="8">
    <source>
        <dbReference type="Pfam" id="PF02776"/>
    </source>
</evidence>
<dbReference type="CDD" id="cd07035">
    <property type="entry name" value="TPP_PYR_POX_like"/>
    <property type="match status" value="1"/>
</dbReference>
<dbReference type="EMBL" id="BAAAQX010000005">
    <property type="protein sequence ID" value="GAA2206953.1"/>
    <property type="molecule type" value="Genomic_DNA"/>
</dbReference>
<evidence type="ECO:0000256" key="2">
    <source>
        <dbReference type="ARBA" id="ARBA00007812"/>
    </source>
</evidence>
<evidence type="ECO:0000259" key="6">
    <source>
        <dbReference type="Pfam" id="PF00205"/>
    </source>
</evidence>
<dbReference type="InterPro" id="IPR011766">
    <property type="entry name" value="TPP_enzyme_TPP-bd"/>
</dbReference>